<dbReference type="PANTHER" id="PTHR11596">
    <property type="entry name" value="ALKALINE PHOSPHATASE"/>
    <property type="match status" value="1"/>
</dbReference>
<feature type="binding site" evidence="9">
    <location>
        <position position="185"/>
    </location>
    <ligand>
        <name>Mg(2+)</name>
        <dbReference type="ChEBI" id="CHEBI:18420"/>
    </ligand>
</feature>
<comment type="caution">
    <text evidence="13">The sequence shown here is derived from an EMBL/GenBank/DDBJ whole genome shotgun (WGS) entry which is preliminary data.</text>
</comment>
<dbReference type="PROSITE" id="PS00123">
    <property type="entry name" value="ALKALINE_PHOSPHATASE"/>
    <property type="match status" value="1"/>
</dbReference>
<dbReference type="OrthoDB" id="7392499at2759"/>
<gene>
    <name evidence="13" type="ORF">TRICI_002284</name>
</gene>
<comment type="cofactor">
    <cofactor evidence="9">
        <name>Mg(2+)</name>
        <dbReference type="ChEBI" id="CHEBI:18420"/>
    </cofactor>
    <text evidence="9">Binds 1 Mg(2+) ion.</text>
</comment>
<evidence type="ECO:0000256" key="11">
    <source>
        <dbReference type="RuleBase" id="RU003947"/>
    </source>
</evidence>
<dbReference type="VEuPathDB" id="FungiDB:TRICI_002284"/>
<evidence type="ECO:0000256" key="9">
    <source>
        <dbReference type="PIRSR" id="PIRSR601952-2"/>
    </source>
</evidence>
<feature type="transmembrane region" description="Helical" evidence="12">
    <location>
        <begin position="21"/>
        <end position="41"/>
    </location>
</feature>
<comment type="catalytic activity">
    <reaction evidence="11">
        <text>a phosphate monoester + H2O = an alcohol + phosphate</text>
        <dbReference type="Rhea" id="RHEA:15017"/>
        <dbReference type="ChEBI" id="CHEBI:15377"/>
        <dbReference type="ChEBI" id="CHEBI:30879"/>
        <dbReference type="ChEBI" id="CHEBI:43474"/>
        <dbReference type="ChEBI" id="CHEBI:67140"/>
        <dbReference type="EC" id="3.1.3.1"/>
    </reaction>
</comment>
<dbReference type="Pfam" id="PF00245">
    <property type="entry name" value="Alk_phosphatase"/>
    <property type="match status" value="1"/>
</dbReference>
<organism evidence="13 14">
    <name type="scientific">Trichomonascus ciferrii</name>
    <dbReference type="NCBI Taxonomy" id="44093"/>
    <lineage>
        <taxon>Eukaryota</taxon>
        <taxon>Fungi</taxon>
        <taxon>Dikarya</taxon>
        <taxon>Ascomycota</taxon>
        <taxon>Saccharomycotina</taxon>
        <taxon>Dipodascomycetes</taxon>
        <taxon>Dipodascales</taxon>
        <taxon>Trichomonascaceae</taxon>
        <taxon>Trichomonascus</taxon>
        <taxon>Trichomonascus ciferrii complex</taxon>
    </lineage>
</organism>
<dbReference type="EC" id="3.1.3.1" evidence="2 11"/>
<dbReference type="PANTHER" id="PTHR11596:SF5">
    <property type="entry name" value="ALKALINE PHOSPHATASE"/>
    <property type="match status" value="1"/>
</dbReference>
<keyword evidence="4 9" id="KW-0479">Metal-binding</keyword>
<proteinExistence type="inferred from homology"/>
<feature type="binding site" evidence="9">
    <location>
        <position position="477"/>
    </location>
    <ligand>
        <name>Zn(2+)</name>
        <dbReference type="ChEBI" id="CHEBI:29105"/>
        <label>2</label>
    </ligand>
</feature>
<dbReference type="SUPFAM" id="SSF53649">
    <property type="entry name" value="Alkaline phosphatase-like"/>
    <property type="match status" value="1"/>
</dbReference>
<feature type="binding site" evidence="9">
    <location>
        <position position="183"/>
    </location>
    <ligand>
        <name>Mg(2+)</name>
        <dbReference type="ChEBI" id="CHEBI:18420"/>
    </ligand>
</feature>
<keyword evidence="6 9" id="KW-0862">Zinc</keyword>
<feature type="binding site" evidence="9">
    <location>
        <position position="83"/>
    </location>
    <ligand>
        <name>Mg(2+)</name>
        <dbReference type="ChEBI" id="CHEBI:18420"/>
    </ligand>
</feature>
<evidence type="ECO:0000313" key="14">
    <source>
        <dbReference type="Proteomes" id="UP000761534"/>
    </source>
</evidence>
<evidence type="ECO:0000256" key="3">
    <source>
        <dbReference type="ARBA" id="ARBA00022553"/>
    </source>
</evidence>
<dbReference type="GO" id="GO:0000329">
    <property type="term" value="C:fungal-type vacuole membrane"/>
    <property type="evidence" value="ECO:0007669"/>
    <property type="project" value="TreeGrafter"/>
</dbReference>
<accession>A0A642V772</accession>
<keyword evidence="7 9" id="KW-0460">Magnesium</keyword>
<protein>
    <recommendedName>
        <fullName evidence="2 11">Alkaline phosphatase</fullName>
        <ecNumber evidence="2 11">3.1.3.1</ecNumber>
    </recommendedName>
</protein>
<evidence type="ECO:0000256" key="5">
    <source>
        <dbReference type="ARBA" id="ARBA00022801"/>
    </source>
</evidence>
<evidence type="ECO:0000256" key="2">
    <source>
        <dbReference type="ARBA" id="ARBA00012647"/>
    </source>
</evidence>
<dbReference type="Gene3D" id="3.40.720.10">
    <property type="entry name" value="Alkaline Phosphatase, subunit A"/>
    <property type="match status" value="1"/>
</dbReference>
<feature type="binding site" evidence="9">
    <location>
        <position position="374"/>
    </location>
    <ligand>
        <name>Zn(2+)</name>
        <dbReference type="ChEBI" id="CHEBI:29105"/>
        <label>2</label>
    </ligand>
</feature>
<evidence type="ECO:0000256" key="10">
    <source>
        <dbReference type="RuleBase" id="RU003946"/>
    </source>
</evidence>
<sequence>MMDKEGQTGVNQKVARQHSMLRRVVLVLTAWAIVATTYGAYTSIWGTTSSLVTSIDHSVKVKRDENCDGDKKNKKNVIFMVSDGMGPASVNLARTFRQYKDDLKYDDTLTLDDHLVGALRTRSNSSYITDSAAAGTTFACGKKTTNGAIAVLPDGETACGTVLEAAKLQGYTTGLVVTTSITDATPATLSAHAAERDDEDFIAEQQIGKGRLGRVVDLMIGGGRCHFVPKDSSDDACRKDDRDLVKEAQEDGWSYFDDLEGFKKLNGGDDAKLPLLGLLAPEDLPYEIDREDSKYPSLEDTTKTALKALAKASEDSEQGFFVMIEGSRIDHAGHANDAAAQVHEVLAYDAAFKAALEFAKESDTETIVVSTSDHETGGLSVARSLEGQSQSEWHPEYFINATHSSEYLFEKLGDLDSDDDDKIRDFIKKDIIEKGLGITNYTDDEVESIFKQREDSAIPIVNVTNVRSQTGWSSEGHSAVDVNLYGFTNNEDTDLLRGNNENTDIAEYFAKYLDLDLDAVTEKLEGIKVSSGNLEEDDE</sequence>
<feature type="binding site" evidence="9">
    <location>
        <position position="334"/>
    </location>
    <ligand>
        <name>Zn(2+)</name>
        <dbReference type="ChEBI" id="CHEBI:29105"/>
        <label>2</label>
    </ligand>
</feature>
<keyword evidence="12" id="KW-0472">Membrane</keyword>
<dbReference type="GO" id="GO:0019637">
    <property type="term" value="P:organophosphate metabolic process"/>
    <property type="evidence" value="ECO:0007669"/>
    <property type="project" value="UniProtKB-ARBA"/>
</dbReference>
<feature type="binding site" evidence="9">
    <location>
        <position position="373"/>
    </location>
    <ligand>
        <name>Zn(2+)</name>
        <dbReference type="ChEBI" id="CHEBI:29105"/>
        <label>2</label>
    </ligand>
</feature>
<evidence type="ECO:0000256" key="6">
    <source>
        <dbReference type="ARBA" id="ARBA00022833"/>
    </source>
</evidence>
<evidence type="ECO:0000256" key="7">
    <source>
        <dbReference type="ARBA" id="ARBA00022842"/>
    </source>
</evidence>
<dbReference type="EMBL" id="SWFS01000157">
    <property type="protein sequence ID" value="KAA8915545.1"/>
    <property type="molecule type" value="Genomic_DNA"/>
</dbReference>
<evidence type="ECO:0000256" key="4">
    <source>
        <dbReference type="ARBA" id="ARBA00022723"/>
    </source>
</evidence>
<keyword evidence="5 11" id="KW-0378">Hydrolase</keyword>
<dbReference type="GO" id="GO:0046872">
    <property type="term" value="F:metal ion binding"/>
    <property type="evidence" value="ECO:0007669"/>
    <property type="project" value="UniProtKB-KW"/>
</dbReference>
<feature type="active site" description="Phosphoserine intermediate" evidence="8">
    <location>
        <position position="131"/>
    </location>
</feature>
<dbReference type="SMART" id="SM00098">
    <property type="entry name" value="alkPPc"/>
    <property type="match status" value="1"/>
</dbReference>
<evidence type="ECO:0000313" key="13">
    <source>
        <dbReference type="EMBL" id="KAA8915545.1"/>
    </source>
</evidence>
<evidence type="ECO:0000256" key="12">
    <source>
        <dbReference type="SAM" id="Phobius"/>
    </source>
</evidence>
<reference evidence="13" key="1">
    <citation type="journal article" date="2019" name="G3 (Bethesda)">
        <title>Genome Assemblies of Two Rare Opportunistic Yeast Pathogens: Diutina rugosa (syn. Candida rugosa) and Trichomonascus ciferrii (syn. Candida ciferrii).</title>
        <authorList>
            <person name="Mixao V."/>
            <person name="Saus E."/>
            <person name="Hansen A.P."/>
            <person name="Lass-Florl C."/>
            <person name="Gabaldon T."/>
        </authorList>
    </citation>
    <scope>NUCLEOTIDE SEQUENCE</scope>
    <source>
        <strain evidence="13">CBS 4856</strain>
    </source>
</reference>
<feature type="binding site" evidence="9">
    <location>
        <position position="83"/>
    </location>
    <ligand>
        <name>Zn(2+)</name>
        <dbReference type="ChEBI" id="CHEBI:29105"/>
        <label>2</label>
    </ligand>
</feature>
<feature type="binding site" evidence="9">
    <location>
        <position position="325"/>
    </location>
    <ligand>
        <name>Mg(2+)</name>
        <dbReference type="ChEBI" id="CHEBI:18420"/>
    </ligand>
</feature>
<dbReference type="InterPro" id="IPR001952">
    <property type="entry name" value="Alkaline_phosphatase"/>
</dbReference>
<dbReference type="InterPro" id="IPR017850">
    <property type="entry name" value="Alkaline_phosphatase_core_sf"/>
</dbReference>
<name>A0A642V772_9ASCO</name>
<dbReference type="CDD" id="cd16012">
    <property type="entry name" value="ALP"/>
    <property type="match status" value="1"/>
</dbReference>
<comment type="similarity">
    <text evidence="1 10">Belongs to the alkaline phosphatase family.</text>
</comment>
<dbReference type="GO" id="GO:0004035">
    <property type="term" value="F:alkaline phosphatase activity"/>
    <property type="evidence" value="ECO:0007669"/>
    <property type="project" value="UniProtKB-EC"/>
</dbReference>
<dbReference type="Gene3D" id="1.10.60.40">
    <property type="match status" value="1"/>
</dbReference>
<keyword evidence="12" id="KW-1133">Transmembrane helix</keyword>
<keyword evidence="14" id="KW-1185">Reference proteome</keyword>
<dbReference type="AlphaFoldDB" id="A0A642V772"/>
<dbReference type="Proteomes" id="UP000761534">
    <property type="component" value="Unassembled WGS sequence"/>
</dbReference>
<feature type="binding site" evidence="9">
    <location>
        <position position="330"/>
    </location>
    <ligand>
        <name>Zn(2+)</name>
        <dbReference type="ChEBI" id="CHEBI:29105"/>
        <label>2</label>
    </ligand>
</feature>
<comment type="cofactor">
    <cofactor evidence="9">
        <name>Zn(2+)</name>
        <dbReference type="ChEBI" id="CHEBI:29105"/>
    </cofactor>
    <text evidence="9">Binds 2 Zn(2+) ions.</text>
</comment>
<dbReference type="InterPro" id="IPR018299">
    <property type="entry name" value="Alkaline_phosphatase_AS"/>
</dbReference>
<dbReference type="PRINTS" id="PR00113">
    <property type="entry name" value="ALKPHPHTASE"/>
</dbReference>
<evidence type="ECO:0000256" key="1">
    <source>
        <dbReference type="ARBA" id="ARBA00005984"/>
    </source>
</evidence>
<keyword evidence="12" id="KW-0812">Transmembrane</keyword>
<keyword evidence="3" id="KW-0597">Phosphoprotein</keyword>
<evidence type="ECO:0000256" key="8">
    <source>
        <dbReference type="PIRSR" id="PIRSR601952-1"/>
    </source>
</evidence>
<dbReference type="FunFam" id="3.40.720.10:FF:000063">
    <property type="entry name" value="Alkaline phosphatase"/>
    <property type="match status" value="1"/>
</dbReference>